<name>A0A1H3VIB3_9BACT</name>
<sequence length="43" mass="4784">MTGSEFAAEEIVGEVFMLVCQKELLPGIENPDSSFFTAVYRKV</sequence>
<organism evidence="1 2">
    <name type="scientific">Arachidicoccus rhizosphaerae</name>
    <dbReference type="NCBI Taxonomy" id="551991"/>
    <lineage>
        <taxon>Bacteria</taxon>
        <taxon>Pseudomonadati</taxon>
        <taxon>Bacteroidota</taxon>
        <taxon>Chitinophagia</taxon>
        <taxon>Chitinophagales</taxon>
        <taxon>Chitinophagaceae</taxon>
        <taxon>Arachidicoccus</taxon>
    </lineage>
</organism>
<gene>
    <name evidence="1" type="ORF">SAMN05192529_101162</name>
</gene>
<evidence type="ECO:0000313" key="1">
    <source>
        <dbReference type="EMBL" id="SDZ74509.1"/>
    </source>
</evidence>
<dbReference type="Proteomes" id="UP000199041">
    <property type="component" value="Unassembled WGS sequence"/>
</dbReference>
<reference evidence="1 2" key="1">
    <citation type="submission" date="2016-10" db="EMBL/GenBank/DDBJ databases">
        <authorList>
            <person name="de Groot N.N."/>
        </authorList>
    </citation>
    <scope>NUCLEOTIDE SEQUENCE [LARGE SCALE GENOMIC DNA]</scope>
    <source>
        <strain evidence="1 2">Vu-144</strain>
    </source>
</reference>
<keyword evidence="2" id="KW-1185">Reference proteome</keyword>
<protein>
    <submittedName>
        <fullName evidence="1">Uncharacterized protein</fullName>
    </submittedName>
</protein>
<dbReference type="AlphaFoldDB" id="A0A1H3VIB3"/>
<dbReference type="EMBL" id="FNQY01000001">
    <property type="protein sequence ID" value="SDZ74509.1"/>
    <property type="molecule type" value="Genomic_DNA"/>
</dbReference>
<evidence type="ECO:0000313" key="2">
    <source>
        <dbReference type="Proteomes" id="UP000199041"/>
    </source>
</evidence>
<accession>A0A1H3VIB3</accession>
<proteinExistence type="predicted"/>